<feature type="non-terminal residue" evidence="14">
    <location>
        <position position="329"/>
    </location>
</feature>
<evidence type="ECO:0000256" key="3">
    <source>
        <dbReference type="ARBA" id="ARBA00022729"/>
    </source>
</evidence>
<dbReference type="EMBL" id="KK112598">
    <property type="protein sequence ID" value="KFM58050.1"/>
    <property type="molecule type" value="Genomic_DNA"/>
</dbReference>
<accession>A0A087SYW1</accession>
<evidence type="ECO:0000313" key="15">
    <source>
        <dbReference type="Proteomes" id="UP000054359"/>
    </source>
</evidence>
<evidence type="ECO:0000256" key="7">
    <source>
        <dbReference type="ARBA" id="ARBA00023180"/>
    </source>
</evidence>
<dbReference type="GO" id="GO:0005509">
    <property type="term" value="F:calcium ion binding"/>
    <property type="evidence" value="ECO:0007669"/>
    <property type="project" value="InterPro"/>
</dbReference>
<dbReference type="PROSITE" id="PS00018">
    <property type="entry name" value="EF_HAND_1"/>
    <property type="match status" value="4"/>
</dbReference>
<dbReference type="PROSITE" id="PS50222">
    <property type="entry name" value="EF_HAND_2"/>
    <property type="match status" value="2"/>
</dbReference>
<evidence type="ECO:0000256" key="8">
    <source>
        <dbReference type="ARBA" id="ARBA00023186"/>
    </source>
</evidence>
<dbReference type="InterPro" id="IPR018247">
    <property type="entry name" value="EF_Hand_1_Ca_BS"/>
</dbReference>
<dbReference type="InterPro" id="IPR011992">
    <property type="entry name" value="EF-hand-dom_pair"/>
</dbReference>
<dbReference type="Pfam" id="PF13499">
    <property type="entry name" value="EF-hand_7"/>
    <property type="match status" value="2"/>
</dbReference>
<sequence length="329" mass="37817">MLAVFWKIIIITFVVSFSACVSHTHTKGAKENVEDGNYIARDKDHFKDGEHDYEFDHESVLGSRQAAEEFHNLSPSEAKARLKLLAHKMDENEDSFVDRKELANWILRSYAMLTEEEAMQEMENEDGDGDGKVTWEEHIADVFGIMDDDMIGSVDKTSDDFQMLRNDKELFEAADVNKDGILDKSEFPAFSHPEEFERMYQVVYEQAMRKRDADKDGFLSFEEYVADTYGATPVSTTEQYIMEKDRFTHDYDLNNDNKLDKEEVLLMLIPNNIEAAETEADHLIGSSDSNKDGRLSVDEIVDHHEIFVGSEATDYGEQLKNIPRYTDEL</sequence>
<dbReference type="GO" id="GO:0015031">
    <property type="term" value="P:protein transport"/>
    <property type="evidence" value="ECO:0007669"/>
    <property type="project" value="UniProtKB-ARBA"/>
</dbReference>
<dbReference type="CDD" id="cd16227">
    <property type="entry name" value="EFh_CREC_RCN2_like"/>
    <property type="match status" value="1"/>
</dbReference>
<comment type="subcellular location">
    <subcellularLocation>
        <location evidence="1">Endoplasmic reticulum lumen</location>
    </subcellularLocation>
</comment>
<evidence type="ECO:0000256" key="2">
    <source>
        <dbReference type="ARBA" id="ARBA00022723"/>
    </source>
</evidence>
<evidence type="ECO:0000259" key="13">
    <source>
        <dbReference type="PROSITE" id="PS50222"/>
    </source>
</evidence>
<keyword evidence="8" id="KW-0143">Chaperone</keyword>
<evidence type="ECO:0000313" key="14">
    <source>
        <dbReference type="EMBL" id="KFM58050.1"/>
    </source>
</evidence>
<evidence type="ECO:0000256" key="5">
    <source>
        <dbReference type="ARBA" id="ARBA00022824"/>
    </source>
</evidence>
<keyword evidence="3 12" id="KW-0732">Signal</keyword>
<proteinExistence type="predicted"/>
<evidence type="ECO:0000256" key="6">
    <source>
        <dbReference type="ARBA" id="ARBA00022837"/>
    </source>
</evidence>
<dbReference type="PROSITE" id="PS51257">
    <property type="entry name" value="PROKAR_LIPOPROTEIN"/>
    <property type="match status" value="1"/>
</dbReference>
<keyword evidence="7" id="KW-0325">Glycoprotein</keyword>
<dbReference type="InterPro" id="IPR002048">
    <property type="entry name" value="EF_hand_dom"/>
</dbReference>
<evidence type="ECO:0000256" key="11">
    <source>
        <dbReference type="ARBA" id="ARBA00072696"/>
    </source>
</evidence>
<dbReference type="SUPFAM" id="SSF47473">
    <property type="entry name" value="EF-hand"/>
    <property type="match status" value="2"/>
</dbReference>
<gene>
    <name evidence="14" type="ORF">X975_19209</name>
</gene>
<dbReference type="Gene3D" id="1.10.238.10">
    <property type="entry name" value="EF-hand"/>
    <property type="match status" value="3"/>
</dbReference>
<feature type="domain" description="EF-hand" evidence="13">
    <location>
        <begin position="275"/>
        <end position="310"/>
    </location>
</feature>
<evidence type="ECO:0000256" key="9">
    <source>
        <dbReference type="ARBA" id="ARBA00056975"/>
    </source>
</evidence>
<reference evidence="14 15" key="1">
    <citation type="submission" date="2013-11" db="EMBL/GenBank/DDBJ databases">
        <title>Genome sequencing of Stegodyphus mimosarum.</title>
        <authorList>
            <person name="Bechsgaard J."/>
        </authorList>
    </citation>
    <scope>NUCLEOTIDE SEQUENCE [LARGE SCALE GENOMIC DNA]</scope>
</reference>
<evidence type="ECO:0000256" key="1">
    <source>
        <dbReference type="ARBA" id="ARBA00004319"/>
    </source>
</evidence>
<keyword evidence="2" id="KW-0479">Metal-binding</keyword>
<dbReference type="OrthoDB" id="293868at2759"/>
<dbReference type="PANTHER" id="PTHR10827:SF95">
    <property type="entry name" value="LD34388P"/>
    <property type="match status" value="1"/>
</dbReference>
<protein>
    <recommendedName>
        <fullName evidence="11">Reticulocalbin-3</fullName>
    </recommendedName>
</protein>
<keyword evidence="4" id="KW-0677">Repeat</keyword>
<dbReference type="GO" id="GO:0005788">
    <property type="term" value="C:endoplasmic reticulum lumen"/>
    <property type="evidence" value="ECO:0007669"/>
    <property type="project" value="UniProtKB-SubCell"/>
</dbReference>
<evidence type="ECO:0000256" key="12">
    <source>
        <dbReference type="SAM" id="SignalP"/>
    </source>
</evidence>
<keyword evidence="15" id="KW-1185">Reference proteome</keyword>
<evidence type="ECO:0000256" key="4">
    <source>
        <dbReference type="ARBA" id="ARBA00022737"/>
    </source>
</evidence>
<feature type="chain" id="PRO_5001829211" description="Reticulocalbin-3" evidence="12">
    <location>
        <begin position="17"/>
        <end position="329"/>
    </location>
</feature>
<dbReference type="FunFam" id="1.10.238.10:FF:000104">
    <property type="entry name" value="calumenin isoform X1"/>
    <property type="match status" value="1"/>
</dbReference>
<feature type="signal peptide" evidence="12">
    <location>
        <begin position="1"/>
        <end position="16"/>
    </location>
</feature>
<dbReference type="Proteomes" id="UP000054359">
    <property type="component" value="Unassembled WGS sequence"/>
</dbReference>
<comment type="subunit">
    <text evidence="10">Interacts with PCSK6 (immature form including the propeptide); probably involved in the maturation and the secretion of PCSK6.</text>
</comment>
<dbReference type="STRING" id="407821.A0A087SYW1"/>
<feature type="domain" description="EF-hand" evidence="13">
    <location>
        <begin position="199"/>
        <end position="234"/>
    </location>
</feature>
<dbReference type="AlphaFoldDB" id="A0A087SYW1"/>
<organism evidence="14 15">
    <name type="scientific">Stegodyphus mimosarum</name>
    <name type="common">African social velvet spider</name>
    <dbReference type="NCBI Taxonomy" id="407821"/>
    <lineage>
        <taxon>Eukaryota</taxon>
        <taxon>Metazoa</taxon>
        <taxon>Ecdysozoa</taxon>
        <taxon>Arthropoda</taxon>
        <taxon>Chelicerata</taxon>
        <taxon>Arachnida</taxon>
        <taxon>Araneae</taxon>
        <taxon>Araneomorphae</taxon>
        <taxon>Entelegynae</taxon>
        <taxon>Eresoidea</taxon>
        <taxon>Eresidae</taxon>
        <taxon>Stegodyphus</taxon>
    </lineage>
</organism>
<dbReference type="PANTHER" id="PTHR10827">
    <property type="entry name" value="RETICULOCALBIN"/>
    <property type="match status" value="1"/>
</dbReference>
<evidence type="ECO:0000256" key="10">
    <source>
        <dbReference type="ARBA" id="ARBA00063143"/>
    </source>
</evidence>
<name>A0A087SYW1_STEMI</name>
<comment type="function">
    <text evidence="9">Probable molecular chaperone assisting protein biosynthesis and transport in the endoplasmic reticulum. Required for the proper biosynthesis and transport of pulmonary surfactant-associated protein A/SP-A, pulmonary surfactant-associated protein D/SP-D and the lipid transporter ABCA3. By regulating both the proper expression and the degradation through the endoplasmic reticulum-associated protein degradation pathway of these proteins plays a crucial role in pulmonary surfactant homeostasis. Has an anti-fibrotic activity by negatively regulating the secretion of type I and type III collagens. This calcium-binding protein also transiently associates with immature PCSK6 and regulates its secretion.</text>
</comment>
<dbReference type="OMA" id="HELTQWN"/>
<keyword evidence="6" id="KW-0106">Calcium</keyword>
<keyword evidence="5" id="KW-0256">Endoplasmic reticulum</keyword>